<dbReference type="EMBL" id="FNCJ01000013">
    <property type="protein sequence ID" value="SDH82663.1"/>
    <property type="molecule type" value="Genomic_DNA"/>
</dbReference>
<dbReference type="RefSeq" id="WP_090688469.1">
    <property type="nucleotide sequence ID" value="NZ_CADERL010000013.1"/>
</dbReference>
<dbReference type="OrthoDB" id="9135736at2"/>
<organism evidence="1 2">
    <name type="scientific">Paraburkholderia phenazinium</name>
    <dbReference type="NCBI Taxonomy" id="60549"/>
    <lineage>
        <taxon>Bacteria</taxon>
        <taxon>Pseudomonadati</taxon>
        <taxon>Pseudomonadota</taxon>
        <taxon>Betaproteobacteria</taxon>
        <taxon>Burkholderiales</taxon>
        <taxon>Burkholderiaceae</taxon>
        <taxon>Paraburkholderia</taxon>
    </lineage>
</organism>
<dbReference type="Proteomes" id="UP000199706">
    <property type="component" value="Unassembled WGS sequence"/>
</dbReference>
<proteinExistence type="predicted"/>
<accession>A0A1G8FKI0</accession>
<dbReference type="AlphaFoldDB" id="A0A1G8FKI0"/>
<evidence type="ECO:0000313" key="2">
    <source>
        <dbReference type="Proteomes" id="UP000199706"/>
    </source>
</evidence>
<gene>
    <name evidence="1" type="ORF">SAMN05216466_113225</name>
</gene>
<sequence length="290" mass="32125">MNKISNLREWLSLDESARYLSAALAEEVSRRDLLQLGVEGHLTLSVNLKRNAECHPCKIVPLAEAETVKLLSGEPVPVGMRLDNDRVIVFDDRVVTIFGAWDIAEFGPEYVRVWDIDEHPTISFGHLEGVFVQSLDASEVYRLLTRFDSIEIHDLDSNKVVTAKEYQPYNNPKNYFPADGFPTDSEIVVRPRNLMAFLSDVQARGDGGQKPAGEQVGDGERDKLLKQIGALSLLLAEKANSYRRGDKPNGDKIAKAVLELVESIPDSDSNGLGNSSLRESIAKGIKLLKP</sequence>
<reference evidence="1 2" key="1">
    <citation type="submission" date="2016-10" db="EMBL/GenBank/DDBJ databases">
        <authorList>
            <person name="de Groot N.N."/>
        </authorList>
    </citation>
    <scope>NUCLEOTIDE SEQUENCE [LARGE SCALE GENOMIC DNA]</scope>
    <source>
        <strain evidence="1 2">LMG 2247</strain>
    </source>
</reference>
<protein>
    <submittedName>
        <fullName evidence="1">Uncharacterized protein</fullName>
    </submittedName>
</protein>
<name>A0A1G8FKI0_9BURK</name>
<evidence type="ECO:0000313" key="1">
    <source>
        <dbReference type="EMBL" id="SDH82663.1"/>
    </source>
</evidence>